<gene>
    <name evidence="13" type="ORF">F2P45_22190</name>
</gene>
<sequence>MVARAQPRQGGFTVLELMAVISVLAVLGAIAAPGFSEMLGKSRLRSASSDLLTAMLRARSEAIDRRVDVTVRATTEGAWHSGWSISDPSNPGGLIESYSPVVNATISGPASVTFKANGRLRPGQRPSFEFSANGVATRLCLQLDLSGRPVQKKTACTS</sequence>
<dbReference type="Gene3D" id="3.55.40.10">
    <property type="entry name" value="minor pseudopilin epsh domain"/>
    <property type="match status" value="1"/>
</dbReference>
<evidence type="ECO:0000256" key="7">
    <source>
        <dbReference type="ARBA" id="ARBA00022989"/>
    </source>
</evidence>
<evidence type="ECO:0000259" key="12">
    <source>
        <dbReference type="Pfam" id="PF12019"/>
    </source>
</evidence>
<keyword evidence="6 11" id="KW-0812">Transmembrane</keyword>
<comment type="caution">
    <text evidence="13">The sequence shown here is derived from an EMBL/GenBank/DDBJ whole genome shotgun (WGS) entry which is preliminary data.</text>
</comment>
<evidence type="ECO:0000256" key="2">
    <source>
        <dbReference type="ARBA" id="ARBA00021549"/>
    </source>
</evidence>
<comment type="similarity">
    <text evidence="9">Belongs to the GSP H family.</text>
</comment>
<evidence type="ECO:0000256" key="9">
    <source>
        <dbReference type="ARBA" id="ARBA00025772"/>
    </source>
</evidence>
<organism evidence="13 14">
    <name type="scientific">Massilia mucilaginosa</name>
    <dbReference type="NCBI Taxonomy" id="2609282"/>
    <lineage>
        <taxon>Bacteria</taxon>
        <taxon>Pseudomonadati</taxon>
        <taxon>Pseudomonadota</taxon>
        <taxon>Betaproteobacteria</taxon>
        <taxon>Burkholderiales</taxon>
        <taxon>Oxalobacteraceae</taxon>
        <taxon>Telluria group</taxon>
        <taxon>Massilia</taxon>
    </lineage>
</organism>
<name>A0ABX0NYK8_9BURK</name>
<dbReference type="InterPro" id="IPR045584">
    <property type="entry name" value="Pilin-like"/>
</dbReference>
<keyword evidence="7 11" id="KW-1133">Transmembrane helix</keyword>
<evidence type="ECO:0000256" key="8">
    <source>
        <dbReference type="ARBA" id="ARBA00023136"/>
    </source>
</evidence>
<evidence type="ECO:0000256" key="11">
    <source>
        <dbReference type="SAM" id="Phobius"/>
    </source>
</evidence>
<dbReference type="RefSeq" id="WP_267877368.1">
    <property type="nucleotide sequence ID" value="NZ_WHJH01000033.1"/>
</dbReference>
<keyword evidence="14" id="KW-1185">Reference proteome</keyword>
<reference evidence="13 14" key="1">
    <citation type="submission" date="2019-10" db="EMBL/GenBank/DDBJ databases">
        <title>Taxonomy of Antarctic Massilia spp.: description of Massilia rubra sp. nov., Massilia aquatica sp. nov., Massilia mucilaginosa sp. nov., Massilia frigida sp. nov. isolated from streams, lakes and regoliths.</title>
        <authorList>
            <person name="Holochova P."/>
            <person name="Sedlacek I."/>
            <person name="Kralova S."/>
            <person name="Maslanova I."/>
            <person name="Busse H.-J."/>
            <person name="Stankova E."/>
            <person name="Vrbovska V."/>
            <person name="Kovarovic V."/>
            <person name="Bartak M."/>
            <person name="Svec P."/>
            <person name="Pantucek R."/>
        </authorList>
    </citation>
    <scope>NUCLEOTIDE SEQUENCE [LARGE SCALE GENOMIC DNA]</scope>
    <source>
        <strain evidence="13 14">CCM 8733</strain>
    </source>
</reference>
<accession>A0ABX0NYK8</accession>
<keyword evidence="3" id="KW-1003">Cell membrane</keyword>
<keyword evidence="4" id="KW-0488">Methylation</keyword>
<dbReference type="Proteomes" id="UP000609726">
    <property type="component" value="Unassembled WGS sequence"/>
</dbReference>
<dbReference type="NCBIfam" id="TIGR02532">
    <property type="entry name" value="IV_pilin_GFxxxE"/>
    <property type="match status" value="1"/>
</dbReference>
<dbReference type="SUPFAM" id="SSF54523">
    <property type="entry name" value="Pili subunits"/>
    <property type="match status" value="1"/>
</dbReference>
<dbReference type="Pfam" id="PF12019">
    <property type="entry name" value="GspH"/>
    <property type="match status" value="1"/>
</dbReference>
<dbReference type="EMBL" id="WHJH01000033">
    <property type="protein sequence ID" value="NHZ91695.1"/>
    <property type="molecule type" value="Genomic_DNA"/>
</dbReference>
<dbReference type="InterPro" id="IPR022346">
    <property type="entry name" value="T2SS_GspH"/>
</dbReference>
<feature type="transmembrane region" description="Helical" evidence="11">
    <location>
        <begin position="12"/>
        <end position="35"/>
    </location>
</feature>
<proteinExistence type="inferred from homology"/>
<evidence type="ECO:0000256" key="1">
    <source>
        <dbReference type="ARBA" id="ARBA00004377"/>
    </source>
</evidence>
<keyword evidence="8 11" id="KW-0472">Membrane</keyword>
<evidence type="ECO:0000256" key="5">
    <source>
        <dbReference type="ARBA" id="ARBA00022519"/>
    </source>
</evidence>
<keyword evidence="5" id="KW-0997">Cell inner membrane</keyword>
<comment type="subcellular location">
    <subcellularLocation>
        <location evidence="1">Cell inner membrane</location>
        <topology evidence="1">Single-pass membrane protein</topology>
    </subcellularLocation>
</comment>
<dbReference type="Pfam" id="PF07963">
    <property type="entry name" value="N_methyl"/>
    <property type="match status" value="1"/>
</dbReference>
<evidence type="ECO:0000313" key="14">
    <source>
        <dbReference type="Proteomes" id="UP000609726"/>
    </source>
</evidence>
<evidence type="ECO:0000256" key="10">
    <source>
        <dbReference type="ARBA" id="ARBA00030775"/>
    </source>
</evidence>
<evidence type="ECO:0000256" key="6">
    <source>
        <dbReference type="ARBA" id="ARBA00022692"/>
    </source>
</evidence>
<feature type="domain" description="General secretion pathway GspH" evidence="12">
    <location>
        <begin position="48"/>
        <end position="147"/>
    </location>
</feature>
<evidence type="ECO:0000256" key="3">
    <source>
        <dbReference type="ARBA" id="ARBA00022475"/>
    </source>
</evidence>
<protein>
    <recommendedName>
        <fullName evidence="2">Type II secretion system protein H</fullName>
    </recommendedName>
    <alternativeName>
        <fullName evidence="10">General secretion pathway protein H</fullName>
    </alternativeName>
</protein>
<dbReference type="InterPro" id="IPR012902">
    <property type="entry name" value="N_methyl_site"/>
</dbReference>
<evidence type="ECO:0000256" key="4">
    <source>
        <dbReference type="ARBA" id="ARBA00022481"/>
    </source>
</evidence>
<evidence type="ECO:0000313" key="13">
    <source>
        <dbReference type="EMBL" id="NHZ91695.1"/>
    </source>
</evidence>